<protein>
    <submittedName>
        <fullName evidence="3">Uncharacterized protein</fullName>
    </submittedName>
</protein>
<dbReference type="Proteomes" id="UP000826195">
    <property type="component" value="Unassembled WGS sequence"/>
</dbReference>
<keyword evidence="2" id="KW-0732">Signal</keyword>
<reference evidence="3 4" key="1">
    <citation type="journal article" date="2021" name="J. Hered.">
        <title>A chromosome-level genome assembly of the parasitoid wasp, Cotesia glomerata (Hymenoptera: Braconidae).</title>
        <authorList>
            <person name="Pinto B.J."/>
            <person name="Weis J.J."/>
            <person name="Gamble T."/>
            <person name="Ode P.J."/>
            <person name="Paul R."/>
            <person name="Zaspel J.M."/>
        </authorList>
    </citation>
    <scope>NUCLEOTIDE SEQUENCE [LARGE SCALE GENOMIC DNA]</scope>
    <source>
        <strain evidence="3">CgM1</strain>
    </source>
</reference>
<feature type="coiled-coil region" evidence="1">
    <location>
        <begin position="173"/>
        <end position="200"/>
    </location>
</feature>
<organism evidence="3 4">
    <name type="scientific">Cotesia glomerata</name>
    <name type="common">Lepidopteran parasitic wasp</name>
    <name type="synonym">Apanteles glomeratus</name>
    <dbReference type="NCBI Taxonomy" id="32391"/>
    <lineage>
        <taxon>Eukaryota</taxon>
        <taxon>Metazoa</taxon>
        <taxon>Ecdysozoa</taxon>
        <taxon>Arthropoda</taxon>
        <taxon>Hexapoda</taxon>
        <taxon>Insecta</taxon>
        <taxon>Pterygota</taxon>
        <taxon>Neoptera</taxon>
        <taxon>Endopterygota</taxon>
        <taxon>Hymenoptera</taxon>
        <taxon>Apocrita</taxon>
        <taxon>Ichneumonoidea</taxon>
        <taxon>Braconidae</taxon>
        <taxon>Microgastrinae</taxon>
        <taxon>Cotesia</taxon>
    </lineage>
</organism>
<evidence type="ECO:0000256" key="2">
    <source>
        <dbReference type="SAM" id="SignalP"/>
    </source>
</evidence>
<keyword evidence="1" id="KW-0175">Coiled coil</keyword>
<evidence type="ECO:0000313" key="3">
    <source>
        <dbReference type="EMBL" id="KAH0557254.1"/>
    </source>
</evidence>
<feature type="signal peptide" evidence="2">
    <location>
        <begin position="1"/>
        <end position="21"/>
    </location>
</feature>
<evidence type="ECO:0000256" key="1">
    <source>
        <dbReference type="SAM" id="Coils"/>
    </source>
</evidence>
<keyword evidence="4" id="KW-1185">Reference proteome</keyword>
<gene>
    <name evidence="3" type="ORF">KQX54_002300</name>
</gene>
<name>A0AAV7IW23_COTGL</name>
<dbReference type="AlphaFoldDB" id="A0AAV7IW23"/>
<feature type="chain" id="PRO_5043540927" evidence="2">
    <location>
        <begin position="22"/>
        <end position="275"/>
    </location>
</feature>
<sequence length="275" mass="30939">MSKIILAIFLIVLCGVIFVTADQEFHYHKYCNPNNTINGCDKDREICTAFAERGRNPAGYRCELINPLFCFGVLLLPSILCRTKLLNWCDICIRSITDDNYAATSAVSKHCFHLTCVKVRCALHSRSDVVEFVADKCPICPAVQSQVQSLPQSDVLEQINEKLGLIQDISKKVNGVIEKLDDLNEICKNLRKDYENLDKRVTLQLKMLLPPLLLRNSVEDMTLLPLSGFSDSRELSEAECDRDRDWHPSLSIATTRHGGSLGRLPIEAVETMLAK</sequence>
<evidence type="ECO:0000313" key="4">
    <source>
        <dbReference type="Proteomes" id="UP000826195"/>
    </source>
</evidence>
<accession>A0AAV7IW23</accession>
<proteinExistence type="predicted"/>
<dbReference type="EMBL" id="JAHXZJ010000747">
    <property type="protein sequence ID" value="KAH0557254.1"/>
    <property type="molecule type" value="Genomic_DNA"/>
</dbReference>
<comment type="caution">
    <text evidence="3">The sequence shown here is derived from an EMBL/GenBank/DDBJ whole genome shotgun (WGS) entry which is preliminary data.</text>
</comment>